<dbReference type="SMART" id="SM00448">
    <property type="entry name" value="REC"/>
    <property type="match status" value="1"/>
</dbReference>
<evidence type="ECO:0000313" key="4">
    <source>
        <dbReference type="EMBL" id="MBL3657208.1"/>
    </source>
</evidence>
<feature type="modified residue" description="4-aspartylphosphate" evidence="1">
    <location>
        <position position="63"/>
    </location>
</feature>
<comment type="caution">
    <text evidence="4">The sequence shown here is derived from an EMBL/GenBank/DDBJ whole genome shotgun (WGS) entry which is preliminary data.</text>
</comment>
<proteinExistence type="predicted"/>
<dbReference type="AlphaFoldDB" id="A0A937FAV5"/>
<dbReference type="SUPFAM" id="SSF52172">
    <property type="entry name" value="CheY-like"/>
    <property type="match status" value="1"/>
</dbReference>
<dbReference type="Gene3D" id="2.40.50.1020">
    <property type="entry name" value="LytTr DNA-binding domain"/>
    <property type="match status" value="1"/>
</dbReference>
<evidence type="ECO:0000256" key="1">
    <source>
        <dbReference type="PROSITE-ProRule" id="PRU00169"/>
    </source>
</evidence>
<feature type="domain" description="HTH LytTR-type" evidence="3">
    <location>
        <begin position="146"/>
        <end position="214"/>
    </location>
</feature>
<evidence type="ECO:0000259" key="3">
    <source>
        <dbReference type="PROSITE" id="PS50930"/>
    </source>
</evidence>
<evidence type="ECO:0000313" key="5">
    <source>
        <dbReference type="Proteomes" id="UP000659388"/>
    </source>
</evidence>
<protein>
    <submittedName>
        <fullName evidence="4">Response regulator transcription factor</fullName>
    </submittedName>
</protein>
<dbReference type="RefSeq" id="WP_202244997.1">
    <property type="nucleotide sequence ID" value="NZ_JAESIY010000007.1"/>
</dbReference>
<dbReference type="GO" id="GO:0003677">
    <property type="term" value="F:DNA binding"/>
    <property type="evidence" value="ECO:0007669"/>
    <property type="project" value="InterPro"/>
</dbReference>
<evidence type="ECO:0000259" key="2">
    <source>
        <dbReference type="PROSITE" id="PS50110"/>
    </source>
</evidence>
<dbReference type="PANTHER" id="PTHR37299:SF1">
    <property type="entry name" value="STAGE 0 SPORULATION PROTEIN A HOMOLOG"/>
    <property type="match status" value="1"/>
</dbReference>
<keyword evidence="5" id="KW-1185">Reference proteome</keyword>
<accession>A0A937FAV5</accession>
<dbReference type="PANTHER" id="PTHR37299">
    <property type="entry name" value="TRANSCRIPTIONAL REGULATOR-RELATED"/>
    <property type="match status" value="1"/>
</dbReference>
<feature type="domain" description="Response regulatory" evidence="2">
    <location>
        <begin position="12"/>
        <end position="123"/>
    </location>
</feature>
<reference evidence="4" key="1">
    <citation type="submission" date="2021-01" db="EMBL/GenBank/DDBJ databases">
        <title>Fulvivirga kasyanovii gen. nov., sp nov., a novel member of the phylum Bacteroidetes isolated from seawater in a mussel farm.</title>
        <authorList>
            <person name="Zhao L.-H."/>
            <person name="Wang Z.-J."/>
        </authorList>
    </citation>
    <scope>NUCLEOTIDE SEQUENCE</scope>
    <source>
        <strain evidence="4">2943</strain>
    </source>
</reference>
<gene>
    <name evidence="4" type="ORF">JL102_13760</name>
</gene>
<dbReference type="SMART" id="SM00850">
    <property type="entry name" value="LytTR"/>
    <property type="match status" value="1"/>
</dbReference>
<dbReference type="Proteomes" id="UP000659388">
    <property type="component" value="Unassembled WGS sequence"/>
</dbReference>
<organism evidence="4 5">
    <name type="scientific">Fulvivirga sediminis</name>
    <dbReference type="NCBI Taxonomy" id="2803949"/>
    <lineage>
        <taxon>Bacteria</taxon>
        <taxon>Pseudomonadati</taxon>
        <taxon>Bacteroidota</taxon>
        <taxon>Cytophagia</taxon>
        <taxon>Cytophagales</taxon>
        <taxon>Fulvivirgaceae</taxon>
        <taxon>Fulvivirga</taxon>
    </lineage>
</organism>
<dbReference type="PROSITE" id="PS50110">
    <property type="entry name" value="RESPONSE_REGULATORY"/>
    <property type="match status" value="1"/>
</dbReference>
<keyword evidence="1" id="KW-0597">Phosphoprotein</keyword>
<dbReference type="Gene3D" id="3.40.50.2300">
    <property type="match status" value="1"/>
</dbReference>
<sequence>MIVTKDSIRPLHCLVVDDEPIARDGIVDLIEGTDFLSVTATCSSAMEAIAFIKNNPIDLLFLDVNMPYLSGMDMLETLDTPPLTILTTAYSEYAVESYRLQVVDYLLKPISFKRFYQAALKAKDLFNLKNTPSTENKLSNQPYVFVKQNDGFVKVDMKEICYIEAMENYVKVITSNKSFIAHQTMQSMEELLSSDLFFRIHRSYLVNLNHIHSITAGHVVINNCQLPIARNRKKELMESIVYRNLLGK</sequence>
<name>A0A937FAV5_9BACT</name>
<dbReference type="InterPro" id="IPR007492">
    <property type="entry name" value="LytTR_DNA-bd_dom"/>
</dbReference>
<dbReference type="GO" id="GO:0000156">
    <property type="term" value="F:phosphorelay response regulator activity"/>
    <property type="evidence" value="ECO:0007669"/>
    <property type="project" value="InterPro"/>
</dbReference>
<dbReference type="Pfam" id="PF00072">
    <property type="entry name" value="Response_reg"/>
    <property type="match status" value="1"/>
</dbReference>
<dbReference type="InterPro" id="IPR001789">
    <property type="entry name" value="Sig_transdc_resp-reg_receiver"/>
</dbReference>
<dbReference type="InterPro" id="IPR046947">
    <property type="entry name" value="LytR-like"/>
</dbReference>
<dbReference type="PROSITE" id="PS50930">
    <property type="entry name" value="HTH_LYTTR"/>
    <property type="match status" value="1"/>
</dbReference>
<dbReference type="InterPro" id="IPR011006">
    <property type="entry name" value="CheY-like_superfamily"/>
</dbReference>
<dbReference type="Pfam" id="PF04397">
    <property type="entry name" value="LytTR"/>
    <property type="match status" value="1"/>
</dbReference>
<dbReference type="EMBL" id="JAESIY010000007">
    <property type="protein sequence ID" value="MBL3657208.1"/>
    <property type="molecule type" value="Genomic_DNA"/>
</dbReference>